<dbReference type="Proteomes" id="UP000053676">
    <property type="component" value="Unassembled WGS sequence"/>
</dbReference>
<dbReference type="AlphaFoldDB" id="W2SNT8"/>
<dbReference type="KEGG" id="nai:NECAME_14819"/>
<evidence type="ECO:0000313" key="1">
    <source>
        <dbReference type="EMBL" id="ETN70362.1"/>
    </source>
</evidence>
<dbReference type="OrthoDB" id="5814375at2759"/>
<organism evidence="1 2">
    <name type="scientific">Necator americanus</name>
    <name type="common">Human hookworm</name>
    <dbReference type="NCBI Taxonomy" id="51031"/>
    <lineage>
        <taxon>Eukaryota</taxon>
        <taxon>Metazoa</taxon>
        <taxon>Ecdysozoa</taxon>
        <taxon>Nematoda</taxon>
        <taxon>Chromadorea</taxon>
        <taxon>Rhabditida</taxon>
        <taxon>Rhabditina</taxon>
        <taxon>Rhabditomorpha</taxon>
        <taxon>Strongyloidea</taxon>
        <taxon>Ancylostomatidae</taxon>
        <taxon>Bunostominae</taxon>
        <taxon>Necator</taxon>
    </lineage>
</organism>
<dbReference type="STRING" id="51031.W2SNT8"/>
<protein>
    <recommendedName>
        <fullName evidence="3">Thrombospondin type 1 domain protein</fullName>
    </recommendedName>
</protein>
<evidence type="ECO:0000313" key="2">
    <source>
        <dbReference type="Proteomes" id="UP000053676"/>
    </source>
</evidence>
<name>W2SNT8_NECAM</name>
<proteinExistence type="predicted"/>
<reference evidence="2" key="1">
    <citation type="journal article" date="2014" name="Nat. Genet.">
        <title>Genome of the human hookworm Necator americanus.</title>
        <authorList>
            <person name="Tang Y.T."/>
            <person name="Gao X."/>
            <person name="Rosa B.A."/>
            <person name="Abubucker S."/>
            <person name="Hallsworth-Pepin K."/>
            <person name="Martin J."/>
            <person name="Tyagi R."/>
            <person name="Heizer E."/>
            <person name="Zhang X."/>
            <person name="Bhonagiri-Palsikar V."/>
            <person name="Minx P."/>
            <person name="Warren W.C."/>
            <person name="Wang Q."/>
            <person name="Zhan B."/>
            <person name="Hotez P.J."/>
            <person name="Sternberg P.W."/>
            <person name="Dougall A."/>
            <person name="Gaze S.T."/>
            <person name="Mulvenna J."/>
            <person name="Sotillo J."/>
            <person name="Ranganathan S."/>
            <person name="Rabelo E.M."/>
            <person name="Wilson R.K."/>
            <person name="Felgner P.L."/>
            <person name="Bethony J."/>
            <person name="Hawdon J.M."/>
            <person name="Gasser R.B."/>
            <person name="Loukas A."/>
            <person name="Mitreva M."/>
        </authorList>
    </citation>
    <scope>NUCLEOTIDE SEQUENCE [LARGE SCALE GENOMIC DNA]</scope>
</reference>
<accession>W2SNT8</accession>
<sequence length="130" mass="14523">MFGRKTKLTKQPKMIGGGLIVVWDTMDLWSFASALGWAGWSPWTQCSRTECDTLHRTSRETVCGGEEILSKQQCEVVCKSRSSGSHFLWRMADGVPCQADSNRAVCSHGTCQIMERGPGRNEGGKYTWRC</sequence>
<dbReference type="EMBL" id="KI668969">
    <property type="protein sequence ID" value="ETN70362.1"/>
    <property type="molecule type" value="Genomic_DNA"/>
</dbReference>
<keyword evidence="2" id="KW-1185">Reference proteome</keyword>
<evidence type="ECO:0008006" key="3">
    <source>
        <dbReference type="Google" id="ProtNLM"/>
    </source>
</evidence>
<gene>
    <name evidence="1" type="ORF">NECAME_14819</name>
</gene>